<evidence type="ECO:0000313" key="2">
    <source>
        <dbReference type="Proteomes" id="UP000177979"/>
    </source>
</evidence>
<dbReference type="Proteomes" id="UP000177979">
    <property type="component" value="Unassembled WGS sequence"/>
</dbReference>
<dbReference type="STRING" id="1817722.A2703_01280"/>
<reference evidence="1 2" key="1">
    <citation type="journal article" date="2016" name="Nat. Commun.">
        <title>Thousands of microbial genomes shed light on interconnected biogeochemical processes in an aquifer system.</title>
        <authorList>
            <person name="Anantharaman K."/>
            <person name="Brown C.T."/>
            <person name="Hug L.A."/>
            <person name="Sharon I."/>
            <person name="Castelle C.J."/>
            <person name="Probst A.J."/>
            <person name="Thomas B.C."/>
            <person name="Singh A."/>
            <person name="Wilkins M.J."/>
            <person name="Karaoz U."/>
            <person name="Brodie E.L."/>
            <person name="Williams K.H."/>
            <person name="Hubbard S.S."/>
            <person name="Banfield J.F."/>
        </authorList>
    </citation>
    <scope>NUCLEOTIDE SEQUENCE [LARGE SCALE GENOMIC DNA]</scope>
</reference>
<evidence type="ECO:0000313" key="1">
    <source>
        <dbReference type="EMBL" id="OGD71052.1"/>
    </source>
</evidence>
<proteinExistence type="predicted"/>
<dbReference type="AlphaFoldDB" id="A0A1F5EUI7"/>
<name>A0A1F5EUI7_9BACT</name>
<protein>
    <submittedName>
        <fullName evidence="1">Uncharacterized protein</fullName>
    </submittedName>
</protein>
<comment type="caution">
    <text evidence="1">The sequence shown here is derived from an EMBL/GenBank/DDBJ whole genome shotgun (WGS) entry which is preliminary data.</text>
</comment>
<accession>A0A1F5EUI7</accession>
<gene>
    <name evidence="1" type="ORF">A2703_01280</name>
</gene>
<organism evidence="1 2">
    <name type="scientific">Candidatus Collierbacteria bacterium RIFCSPHIGHO2_01_FULL_50_25</name>
    <dbReference type="NCBI Taxonomy" id="1817722"/>
    <lineage>
        <taxon>Bacteria</taxon>
        <taxon>Candidatus Collieribacteriota</taxon>
    </lineage>
</organism>
<dbReference type="EMBL" id="MFAG01000041">
    <property type="protein sequence ID" value="OGD71052.1"/>
    <property type="molecule type" value="Genomic_DNA"/>
</dbReference>
<sequence>MCMECGCRFEQARERTRDTQEAESLLTPELHAEIIEEIACLLAWLIEAGPGADPDITKQRRAQLKAVFALLGIDFDKPQWGILYGDITWQIIKGKQFPDRPAGYPEFAAFSDRVSNLVRANYEGLGDLRGRDGKALAEYLYGLGFVLASRLSYEFIFPETDPIVVNEKTGGILGRHRYLTLAILEELGLDTSLWRWVRVECEKAK</sequence>